<feature type="domain" description="Periplasmic copper-binding protein NosD beta helix" evidence="1">
    <location>
        <begin position="119"/>
        <end position="318"/>
    </location>
</feature>
<evidence type="ECO:0000313" key="2">
    <source>
        <dbReference type="EMBL" id="NVO67044.1"/>
    </source>
</evidence>
<gene>
    <name evidence="2" type="ORF">HWN36_06920</name>
</gene>
<evidence type="ECO:0000313" key="3">
    <source>
        <dbReference type="Proteomes" id="UP000570823"/>
    </source>
</evidence>
<dbReference type="AlphaFoldDB" id="A0A7K4HP48"/>
<dbReference type="EMBL" id="JABXWR010000001">
    <property type="protein sequence ID" value="NVO67044.1"/>
    <property type="molecule type" value="Genomic_DNA"/>
</dbReference>
<evidence type="ECO:0000259" key="1">
    <source>
        <dbReference type="Pfam" id="PF05048"/>
    </source>
</evidence>
<sequence length="360" mass="37958">MKAIGGLLLVGVMLLFCLTPAAYAEDLQIVDETLDPALFEEKIVVRTPTVHIVNESGSIGEAVARANPGDRVLVESGTYYETLDVDRTLELRGIDTGGGMPVVCGNGSGSLFTLSGTGISLDGFVMNGSGITVLSDRNVISNNTIIGGDIMLPVRNGGNSICDNVLEGGNITIMSGTVLTVRGNTLLNGSFALYRSYDLMVRDNLVAGGGLTLVNVVDGAFFNNTISDNPDGCAFDVRRSFCNIIAGNVIRGCGCGFRTGESANQVYLNTFVNNTLHVASVDLSGGCDLWSSPDPVTYLFNGSAFVGTPGNYWDDHTGTDMDGDGVLEDAYMVGESSGVDQFPLAYPGEEYTVTYADERP</sequence>
<name>A0A7K4HP48_9EURY</name>
<dbReference type="Pfam" id="PF05048">
    <property type="entry name" value="NosD"/>
    <property type="match status" value="1"/>
</dbReference>
<dbReference type="OrthoDB" id="36243at2157"/>
<dbReference type="SUPFAM" id="SSF51126">
    <property type="entry name" value="Pectin lyase-like"/>
    <property type="match status" value="1"/>
</dbReference>
<organism evidence="2 3">
    <name type="scientific">Methanofollis tationis</name>
    <dbReference type="NCBI Taxonomy" id="81417"/>
    <lineage>
        <taxon>Archaea</taxon>
        <taxon>Methanobacteriati</taxon>
        <taxon>Methanobacteriota</taxon>
        <taxon>Stenosarchaea group</taxon>
        <taxon>Methanomicrobia</taxon>
        <taxon>Methanomicrobiales</taxon>
        <taxon>Methanomicrobiaceae</taxon>
        <taxon>Methanofollis</taxon>
    </lineage>
</organism>
<dbReference type="Proteomes" id="UP000570823">
    <property type="component" value="Unassembled WGS sequence"/>
</dbReference>
<dbReference type="RefSeq" id="WP_176788679.1">
    <property type="nucleotide sequence ID" value="NZ_JABXWR010000001.1"/>
</dbReference>
<dbReference type="InterPro" id="IPR012334">
    <property type="entry name" value="Pectin_lyas_fold"/>
</dbReference>
<proteinExistence type="predicted"/>
<dbReference type="InterPro" id="IPR011050">
    <property type="entry name" value="Pectin_lyase_fold/virulence"/>
</dbReference>
<accession>A0A7K4HP48</accession>
<dbReference type="Gene3D" id="2.160.20.10">
    <property type="entry name" value="Single-stranded right-handed beta-helix, Pectin lyase-like"/>
    <property type="match status" value="1"/>
</dbReference>
<reference evidence="2 3" key="1">
    <citation type="submission" date="2020-06" db="EMBL/GenBank/DDBJ databases">
        <title>Methanofollis fontis sp. nov., a methanogen isolated from marine sediments near a cold seep at Four-Way Closure Ridge offshore southwestern Taiwan.</title>
        <authorList>
            <person name="Chen S.-C."/>
            <person name="Teng N.-H."/>
            <person name="Lin Y.-S."/>
            <person name="Lai M.-C."/>
            <person name="Chen H.-H."/>
            <person name="Wang C.-C."/>
        </authorList>
    </citation>
    <scope>NUCLEOTIDE SEQUENCE [LARGE SCALE GENOMIC DNA]</scope>
    <source>
        <strain evidence="2 3">DSM 2702</strain>
    </source>
</reference>
<keyword evidence="3" id="KW-1185">Reference proteome</keyword>
<dbReference type="InterPro" id="IPR007742">
    <property type="entry name" value="NosD_dom"/>
</dbReference>
<protein>
    <recommendedName>
        <fullName evidence="1">Periplasmic copper-binding protein NosD beta helix domain-containing protein</fullName>
    </recommendedName>
</protein>
<comment type="caution">
    <text evidence="2">The sequence shown here is derived from an EMBL/GenBank/DDBJ whole genome shotgun (WGS) entry which is preliminary data.</text>
</comment>